<reference evidence="1 2" key="1">
    <citation type="submission" date="2019-06" db="EMBL/GenBank/DDBJ databases">
        <title>Sequencing the genomes of 1000 actinobacteria strains.</title>
        <authorList>
            <person name="Klenk H.-P."/>
        </authorList>
    </citation>
    <scope>NUCLEOTIDE SEQUENCE [LARGE SCALE GENOMIC DNA]</scope>
    <source>
        <strain evidence="1 2">DSM 103495</strain>
    </source>
</reference>
<evidence type="ECO:0000313" key="1">
    <source>
        <dbReference type="EMBL" id="TQM33249.1"/>
    </source>
</evidence>
<proteinExistence type="predicted"/>
<comment type="caution">
    <text evidence="1">The sequence shown here is derived from an EMBL/GenBank/DDBJ whole genome shotgun (WGS) entry which is preliminary data.</text>
</comment>
<name>A0A543FHA5_9NOCA</name>
<gene>
    <name evidence="1" type="ORF">FB390_4968</name>
</gene>
<evidence type="ECO:0000313" key="2">
    <source>
        <dbReference type="Proteomes" id="UP000316331"/>
    </source>
</evidence>
<organism evidence="1 2">
    <name type="scientific">Nocardia bhagyanarayanae</name>
    <dbReference type="NCBI Taxonomy" id="1215925"/>
    <lineage>
        <taxon>Bacteria</taxon>
        <taxon>Bacillati</taxon>
        <taxon>Actinomycetota</taxon>
        <taxon>Actinomycetes</taxon>
        <taxon>Mycobacteriales</taxon>
        <taxon>Nocardiaceae</taxon>
        <taxon>Nocardia</taxon>
    </lineage>
</organism>
<dbReference type="AlphaFoldDB" id="A0A543FHA5"/>
<dbReference type="RefSeq" id="WP_141811048.1">
    <property type="nucleotide sequence ID" value="NZ_VFPG01000001.1"/>
</dbReference>
<protein>
    <submittedName>
        <fullName evidence="1">Uncharacterized protein</fullName>
    </submittedName>
</protein>
<dbReference type="OrthoDB" id="4547390at2"/>
<sequence length="119" mass="13124">MTVTDAQLKQVTVPLSEMQKPAERSSVAPYTVYNDTDRHVSVFLMEGDAGNPVSIITLAPGETSSSFDRGTYAAIMDVGSGHQQQILWWPDDRSEFTYWFSWSGGVAGGRRNRVSDFTG</sequence>
<keyword evidence="2" id="KW-1185">Reference proteome</keyword>
<accession>A0A543FHA5</accession>
<dbReference type="EMBL" id="VFPG01000001">
    <property type="protein sequence ID" value="TQM33249.1"/>
    <property type="molecule type" value="Genomic_DNA"/>
</dbReference>
<dbReference type="Proteomes" id="UP000316331">
    <property type="component" value="Unassembled WGS sequence"/>
</dbReference>